<sequence length="278" mass="32065">MEYKISKVLNSSVVLAENAGKKGVIILGKGIGYGKKKGTIIDNKQISQIFLPETNTGLEDLLSEVPSEVIEVSSQILEKTRKHFPDVNPSLLVSLIDHINFALKRNEEGLVFENKLYYDAQTYYPEEFALGKVALELINKTFNVQLSRTEAASIAFHIADSRKDEDTDYDSMKITKLTDEIVRLVSVLSKKKLNNQSLSYRRMITHIKFFVERLITNEQLNGNDRVMYEHVLEQYQEATRIAIKILEYLYKQYKYKVTSEELMYLIIHIDRNMIDKGI</sequence>
<dbReference type="EMBL" id="AZGB01000001">
    <property type="protein sequence ID" value="KRM08294.1"/>
    <property type="molecule type" value="Genomic_DNA"/>
</dbReference>
<accession>A0A0R1VZJ7</accession>
<protein>
    <submittedName>
        <fullName evidence="3">Beta-glucoside bgl operon transcription antiterminator</fullName>
    </submittedName>
</protein>
<dbReference type="InterPro" id="IPR036650">
    <property type="entry name" value="CAT_RNA-bd_dom_sf"/>
</dbReference>
<dbReference type="InterPro" id="IPR050661">
    <property type="entry name" value="BglG_antiterminators"/>
</dbReference>
<dbReference type="RefSeq" id="WP_057870575.1">
    <property type="nucleotide sequence ID" value="NZ_AZGB01000001.1"/>
</dbReference>
<dbReference type="Pfam" id="PF03123">
    <property type="entry name" value="CAT_RBD"/>
    <property type="match status" value="1"/>
</dbReference>
<dbReference type="OrthoDB" id="9813552at2"/>
<proteinExistence type="predicted"/>
<dbReference type="Proteomes" id="UP000051451">
    <property type="component" value="Unassembled WGS sequence"/>
</dbReference>
<evidence type="ECO:0000259" key="2">
    <source>
        <dbReference type="PROSITE" id="PS51372"/>
    </source>
</evidence>
<organism evidence="3 4">
    <name type="scientific">Liquorilactobacillus ghanensis DSM 18630</name>
    <dbReference type="NCBI Taxonomy" id="1423750"/>
    <lineage>
        <taxon>Bacteria</taxon>
        <taxon>Bacillati</taxon>
        <taxon>Bacillota</taxon>
        <taxon>Bacilli</taxon>
        <taxon>Lactobacillales</taxon>
        <taxon>Lactobacillaceae</taxon>
        <taxon>Liquorilactobacillus</taxon>
    </lineage>
</organism>
<dbReference type="PANTHER" id="PTHR30185">
    <property type="entry name" value="CRYPTIC BETA-GLUCOSIDE BGL OPERON ANTITERMINATOR"/>
    <property type="match status" value="1"/>
</dbReference>
<comment type="caution">
    <text evidence="3">The sequence shown here is derived from an EMBL/GenBank/DDBJ whole genome shotgun (WGS) entry which is preliminary data.</text>
</comment>
<dbReference type="GO" id="GO:0003723">
    <property type="term" value="F:RNA binding"/>
    <property type="evidence" value="ECO:0007669"/>
    <property type="project" value="InterPro"/>
</dbReference>
<dbReference type="PROSITE" id="PS51372">
    <property type="entry name" value="PRD_2"/>
    <property type="match status" value="2"/>
</dbReference>
<dbReference type="Gene3D" id="1.10.1790.10">
    <property type="entry name" value="PRD domain"/>
    <property type="match status" value="2"/>
</dbReference>
<dbReference type="InterPro" id="IPR004341">
    <property type="entry name" value="CAT_RNA-bd_dom"/>
</dbReference>
<dbReference type="SUPFAM" id="SSF50151">
    <property type="entry name" value="SacY-like RNA-binding domain"/>
    <property type="match status" value="1"/>
</dbReference>
<keyword evidence="1" id="KW-0677">Repeat</keyword>
<evidence type="ECO:0000256" key="1">
    <source>
        <dbReference type="ARBA" id="ARBA00022737"/>
    </source>
</evidence>
<evidence type="ECO:0000313" key="4">
    <source>
        <dbReference type="Proteomes" id="UP000051451"/>
    </source>
</evidence>
<dbReference type="SUPFAM" id="SSF63520">
    <property type="entry name" value="PTS-regulatory domain, PRD"/>
    <property type="match status" value="2"/>
</dbReference>
<dbReference type="InterPro" id="IPR036634">
    <property type="entry name" value="PRD_sf"/>
</dbReference>
<reference evidence="3 4" key="1">
    <citation type="journal article" date="2015" name="Genome Announc.">
        <title>Expanding the biotechnology potential of lactobacilli through comparative genomics of 213 strains and associated genera.</title>
        <authorList>
            <person name="Sun Z."/>
            <person name="Harris H.M."/>
            <person name="McCann A."/>
            <person name="Guo C."/>
            <person name="Argimon S."/>
            <person name="Zhang W."/>
            <person name="Yang X."/>
            <person name="Jeffery I.B."/>
            <person name="Cooney J.C."/>
            <person name="Kagawa T.F."/>
            <person name="Liu W."/>
            <person name="Song Y."/>
            <person name="Salvetti E."/>
            <person name="Wrobel A."/>
            <person name="Rasinkangas P."/>
            <person name="Parkhill J."/>
            <person name="Rea M.C."/>
            <person name="O'Sullivan O."/>
            <person name="Ritari J."/>
            <person name="Douillard F.P."/>
            <person name="Paul Ross R."/>
            <person name="Yang R."/>
            <person name="Briner A.E."/>
            <person name="Felis G.E."/>
            <person name="de Vos W.M."/>
            <person name="Barrangou R."/>
            <person name="Klaenhammer T.R."/>
            <person name="Caufield P.W."/>
            <person name="Cui Y."/>
            <person name="Zhang H."/>
            <person name="O'Toole P.W."/>
        </authorList>
    </citation>
    <scope>NUCLEOTIDE SEQUENCE [LARGE SCALE GENOMIC DNA]</scope>
    <source>
        <strain evidence="3 4">DSM 18630</strain>
    </source>
</reference>
<dbReference type="InterPro" id="IPR011608">
    <property type="entry name" value="PRD"/>
</dbReference>
<dbReference type="GO" id="GO:0006355">
    <property type="term" value="P:regulation of DNA-templated transcription"/>
    <property type="evidence" value="ECO:0007669"/>
    <property type="project" value="InterPro"/>
</dbReference>
<evidence type="ECO:0000313" key="3">
    <source>
        <dbReference type="EMBL" id="KRM08294.1"/>
    </source>
</evidence>
<feature type="domain" description="PRD" evidence="2">
    <location>
        <begin position="64"/>
        <end position="168"/>
    </location>
</feature>
<dbReference type="GeneID" id="98317828"/>
<name>A0A0R1VZJ7_9LACO</name>
<gene>
    <name evidence="3" type="ORF">FC89_GL001632</name>
</gene>
<dbReference type="Pfam" id="PF00874">
    <property type="entry name" value="PRD"/>
    <property type="match status" value="2"/>
</dbReference>
<dbReference type="STRING" id="1423750.FC89_GL001632"/>
<dbReference type="AlphaFoldDB" id="A0A0R1VZJ7"/>
<dbReference type="PATRIC" id="fig|1423750.3.peg.1675"/>
<keyword evidence="4" id="KW-1185">Reference proteome</keyword>
<feature type="domain" description="PRD" evidence="2">
    <location>
        <begin position="169"/>
        <end position="278"/>
    </location>
</feature>
<dbReference type="PANTHER" id="PTHR30185:SF15">
    <property type="entry name" value="CRYPTIC BETA-GLUCOSIDE BGL OPERON ANTITERMINATOR"/>
    <property type="match status" value="1"/>
</dbReference>
<dbReference type="SMART" id="SM01061">
    <property type="entry name" value="CAT_RBD"/>
    <property type="match status" value="1"/>
</dbReference>
<dbReference type="Gene3D" id="2.30.24.10">
    <property type="entry name" value="CAT RNA-binding domain"/>
    <property type="match status" value="1"/>
</dbReference>